<dbReference type="GO" id="GO:0051015">
    <property type="term" value="F:actin filament binding"/>
    <property type="evidence" value="ECO:0007669"/>
    <property type="project" value="TreeGrafter"/>
</dbReference>
<proteinExistence type="predicted"/>
<dbReference type="GO" id="GO:0000146">
    <property type="term" value="F:microfilament motor activity"/>
    <property type="evidence" value="ECO:0007669"/>
    <property type="project" value="TreeGrafter"/>
</dbReference>
<gene>
    <name evidence="4" type="ORF">CBM2586_P30005</name>
    <name evidence="3" type="ORF">CBM2589_P30005</name>
    <name evidence="5" type="ORF">CBM2636_P10016</name>
</gene>
<feature type="coiled-coil region" evidence="1">
    <location>
        <begin position="488"/>
        <end position="515"/>
    </location>
</feature>
<dbReference type="SUPFAM" id="SSF52540">
    <property type="entry name" value="P-loop containing nucleoside triphosphate hydrolases"/>
    <property type="match status" value="1"/>
</dbReference>
<dbReference type="Proteomes" id="UP000256297">
    <property type="component" value="Plasmid CBM2589_p"/>
</dbReference>
<dbReference type="InterPro" id="IPR027417">
    <property type="entry name" value="P-loop_NTPase"/>
</dbReference>
<dbReference type="Pfam" id="PF13558">
    <property type="entry name" value="SbcC_Walker_B"/>
    <property type="match status" value="1"/>
</dbReference>
<geneLocation type="plasmid" evidence="5">
    <name>CBM2636p</name>
</geneLocation>
<dbReference type="NCBIfam" id="TIGR02680">
    <property type="entry name" value="TIGR02680 family protein"/>
    <property type="match status" value="1"/>
</dbReference>
<dbReference type="Proteomes" id="UP000254259">
    <property type="component" value="Plasmid CBM2636p"/>
</dbReference>
<protein>
    <recommendedName>
        <fullName evidence="8">TIGR02680 family protein</fullName>
    </recommendedName>
</protein>
<evidence type="ECO:0000256" key="2">
    <source>
        <dbReference type="SAM" id="MobiDB-lite"/>
    </source>
</evidence>
<evidence type="ECO:0000313" key="5">
    <source>
        <dbReference type="EMBL" id="SPD69105.1"/>
    </source>
</evidence>
<dbReference type="OMA" id="MYIPLFA"/>
<dbReference type="InterPro" id="IPR013496">
    <property type="entry name" value="CHP02680"/>
</dbReference>
<dbReference type="GO" id="GO:0016460">
    <property type="term" value="C:myosin II complex"/>
    <property type="evidence" value="ECO:0007669"/>
    <property type="project" value="TreeGrafter"/>
</dbReference>
<dbReference type="PANTHER" id="PTHR45615:SF40">
    <property type="entry name" value="MYOSIN HEAVY CHAIN, NON-MUSCLE"/>
    <property type="match status" value="1"/>
</dbReference>
<evidence type="ECO:0000256" key="1">
    <source>
        <dbReference type="SAM" id="Coils"/>
    </source>
</evidence>
<geneLocation type="plasmid" evidence="7">
    <name>cbm2586_p</name>
</geneLocation>
<keyword evidence="5" id="KW-0614">Plasmid</keyword>
<dbReference type="EMBL" id="OFSP01000062">
    <property type="protein sequence ID" value="SOY76274.1"/>
    <property type="molecule type" value="Genomic_DNA"/>
</dbReference>
<feature type="coiled-coil region" evidence="1">
    <location>
        <begin position="1031"/>
        <end position="1058"/>
    </location>
</feature>
<dbReference type="RefSeq" id="WP_012354408.1">
    <property type="nucleotide sequence ID" value="NZ_CBCRZP010000046.1"/>
</dbReference>
<evidence type="ECO:0000313" key="3">
    <source>
        <dbReference type="EMBL" id="SOY76274.1"/>
    </source>
</evidence>
<keyword evidence="1" id="KW-0175">Coiled coil</keyword>
<evidence type="ECO:0000313" key="6">
    <source>
        <dbReference type="Proteomes" id="UP000254259"/>
    </source>
</evidence>
<reference evidence="6 7" key="1">
    <citation type="submission" date="2018-01" db="EMBL/GenBank/DDBJ databases">
        <authorList>
            <person name="Clerissi C."/>
        </authorList>
    </citation>
    <scope>NUCLEOTIDE SEQUENCE [LARGE SCALE GENOMIC DNA]</scope>
    <source>
        <strain evidence="4">Cupriavidus taiwanensis LMG 19430</strain>
        <strain evidence="3">Cupriavidus taiwanensis STM 3521</strain>
        <strain evidence="5">Cupriavidus taiwanensis SWF 66322</strain>
        <plasmid evidence="7">cbm2586_p</plasmid>
        <plasmid evidence="6">cbm2636p</plasmid>
        <plasmid evidence="5">CBM2636p</plasmid>
    </source>
</reference>
<feature type="region of interest" description="Disordered" evidence="2">
    <location>
        <begin position="360"/>
        <end position="391"/>
    </location>
</feature>
<evidence type="ECO:0000313" key="7">
    <source>
        <dbReference type="Proteomes" id="UP000257016"/>
    </source>
</evidence>
<accession>A0A375F9L0</accession>
<dbReference type="GeneID" id="29763556"/>
<sequence>MKDTDHTDPRHDDEIPTPTMSRWQPMRIGLIDIYLYDNEEFAFYDGKLNLRGRNGAGKSKVLSLTMPFLFDGFLMPSRMEPDADPGKKMLWNLLQGSIDRRIGYVWMEFGRLRDGDEPEYVTLGAGLSADSRRPNVDHWFFMIDAGVAGRVNDDLSLIGNGNRALTKDGLREVLAYRGRVFDTTQSYRDAVDERLFGVGTTRYDALMNTLIQLRQPQLSKRPDEQLLSNALTQSLTPLPANLVNDVSEALVLLDEHHDELEKFNELRRSVAKFERHYRTYAGMQTRRKGRLLRQAHVDFQTASSTRHAATDRVSAAIAAQARVEIELTTTNSEKERQQTRVNVLRDDPANKDSYRMAMAAEDAAERRKAKDEAATELDERRRKLDASHTVAGERKDHFDKMGHQIADIRHDVTRIAGLAGVSRAIANNRLISSEATDLVGADDAAILAAKTALFAETGVRRSQISEMRRMHGVVNTAQNKFEMFRDLRHDKESAKKAAEERLSQADNELDAASDDLLDAWQRHFVGLRRIKVDVDGNMERLAEWIQRLEEKNPCLTALLSGQQEAVEQIAKEEAEIKLKWLANERLAADLQGEREKLVAGVDIPPPPQYTRDYEARSGRPGAPFWKLVDFKPKVRPEQRAGIEAALEGSGLLDAWVSPNGAITDAEGKVLPLDANWSQRSSVAQSPLKTLLAPSIPPECDVPTAVVERLLAGIACSDNDPGGEAWLSPSGRYRLASLAGAWTKPAPAYIGTAARAQARAARLSLIDEAEKELGAERTSLREQINTAVQEQEQVRKELEDIPSDVGLRRAHLAVKSATESLNSAKAEFSRADTDCQEAERRLQQAVNRRLEAATDMGLPVEPSGLTAVEDSLTELDPKFHGLDHLVYGIRQAWRDYETASRHEDDCRQEFAKQEAILAQCQIDDTRAEAQLAVLRETIGMRVDQYEELITAARHALSIATDAYNAANAKQVAAAKEEGAANEALTSAETQVKEAADNRFRAIDAFKQVAEAGLIPAALPAIDIPDLTRPWAVDAALGLARKAEQELSNLEDTDEAWRRSQSVINTEFRELDHALNALGHEAHGTQSDSGISVRIVFQGKEEQPHALLILLDEEIVRRENLLSVREQEILEQHLKQDIAIEIHRLLRTAEKQVHEINRELDKYPTATGVKFKLQWEPTKDNAGSTANFERLRTILLQKSAELLTEDERKEIGDWFLQRIKAENENPDSYGQKSADRLARALDYRLWHRFRVQRSQNGGWKSISDPASSGERALGLTVPMIAAVANFYNQSAGQLAPRLILLDEAFAGIDDHARGDCAKLIQMFDLDFMITSEREWACYPAFPGVSICELQRAPGVDAVFVSRWKWDGKQRRQVTGRSNPTTLQ</sequence>
<organism evidence="4 7">
    <name type="scientific">Cupriavidus taiwanensis</name>
    <dbReference type="NCBI Taxonomy" id="164546"/>
    <lineage>
        <taxon>Bacteria</taxon>
        <taxon>Pseudomonadati</taxon>
        <taxon>Pseudomonadota</taxon>
        <taxon>Betaproteobacteria</taxon>
        <taxon>Burkholderiales</taxon>
        <taxon>Burkholderiaceae</taxon>
        <taxon>Cupriavidus</taxon>
    </lineage>
</organism>
<dbReference type="PANTHER" id="PTHR45615">
    <property type="entry name" value="MYOSIN HEAVY CHAIN, NON-MUSCLE"/>
    <property type="match status" value="1"/>
</dbReference>
<name>A0A375F9L0_9BURK</name>
<dbReference type="Proteomes" id="UP000257016">
    <property type="component" value="Unassembled WGS sequence"/>
</dbReference>
<dbReference type="EMBL" id="LT984815">
    <property type="protein sequence ID" value="SPD69105.1"/>
    <property type="molecule type" value="Genomic_DNA"/>
</dbReference>
<dbReference type="GO" id="GO:0005737">
    <property type="term" value="C:cytoplasm"/>
    <property type="evidence" value="ECO:0007669"/>
    <property type="project" value="TreeGrafter"/>
</dbReference>
<feature type="coiled-coil region" evidence="1">
    <location>
        <begin position="776"/>
        <end position="854"/>
    </location>
</feature>
<dbReference type="GO" id="GO:0032982">
    <property type="term" value="C:myosin filament"/>
    <property type="evidence" value="ECO:0007669"/>
    <property type="project" value="TreeGrafter"/>
</dbReference>
<dbReference type="EMBL" id="OFSN01000050">
    <property type="protein sequence ID" value="SOY77873.1"/>
    <property type="molecule type" value="Genomic_DNA"/>
</dbReference>
<geneLocation type="plasmid" evidence="6">
    <name>cbm2636p</name>
</geneLocation>
<evidence type="ECO:0000313" key="4">
    <source>
        <dbReference type="EMBL" id="SOY77873.1"/>
    </source>
</evidence>
<evidence type="ECO:0008006" key="8">
    <source>
        <dbReference type="Google" id="ProtNLM"/>
    </source>
</evidence>
<feature type="compositionally biased region" description="Basic and acidic residues" evidence="2">
    <location>
        <begin position="363"/>
        <end position="391"/>
    </location>
</feature>